<dbReference type="PROSITE" id="PS51035">
    <property type="entry name" value="BAG"/>
    <property type="match status" value="1"/>
</dbReference>
<dbReference type="SUPFAM" id="SSF63491">
    <property type="entry name" value="BAG domain"/>
    <property type="match status" value="1"/>
</dbReference>
<dbReference type="GO" id="GO:0051087">
    <property type="term" value="F:protein-folding chaperone binding"/>
    <property type="evidence" value="ECO:0007669"/>
    <property type="project" value="InterPro"/>
</dbReference>
<organism evidence="3 4">
    <name type="scientific">Tuber melanosporum (strain Mel28)</name>
    <name type="common">Perigord black truffle</name>
    <dbReference type="NCBI Taxonomy" id="656061"/>
    <lineage>
        <taxon>Eukaryota</taxon>
        <taxon>Fungi</taxon>
        <taxon>Dikarya</taxon>
        <taxon>Ascomycota</taxon>
        <taxon>Pezizomycotina</taxon>
        <taxon>Pezizomycetes</taxon>
        <taxon>Pezizales</taxon>
        <taxon>Tuberaceae</taxon>
        <taxon>Tuber</taxon>
    </lineage>
</organism>
<dbReference type="GeneID" id="9181963"/>
<dbReference type="InParanoid" id="D5GIA2"/>
<protein>
    <submittedName>
        <fullName evidence="3">(Perigord truffle) hypothetical protein</fullName>
    </submittedName>
</protein>
<dbReference type="SMART" id="SM00264">
    <property type="entry name" value="BAG"/>
    <property type="match status" value="1"/>
</dbReference>
<evidence type="ECO:0000313" key="4">
    <source>
        <dbReference type="Proteomes" id="UP000006911"/>
    </source>
</evidence>
<name>D5GIA2_TUBMM</name>
<dbReference type="eggNOG" id="KOG4361">
    <property type="taxonomic scope" value="Eukaryota"/>
</dbReference>
<dbReference type="RefSeq" id="XP_002840054.1">
    <property type="nucleotide sequence ID" value="XM_002840008.1"/>
</dbReference>
<dbReference type="SUPFAM" id="SSF54236">
    <property type="entry name" value="Ubiquitin-like"/>
    <property type="match status" value="1"/>
</dbReference>
<dbReference type="Gene3D" id="3.10.20.90">
    <property type="entry name" value="Phosphatidylinositol 3-kinase Catalytic Subunit, Chain A, domain 1"/>
    <property type="match status" value="1"/>
</dbReference>
<dbReference type="Gene3D" id="1.20.58.120">
    <property type="entry name" value="BAG domain"/>
    <property type="match status" value="1"/>
</dbReference>
<dbReference type="OMA" id="HYGNQRI"/>
<dbReference type="STRING" id="656061.D5GIA2"/>
<evidence type="ECO:0000256" key="1">
    <source>
        <dbReference type="SAM" id="MobiDB-lite"/>
    </source>
</evidence>
<dbReference type="InterPro" id="IPR003103">
    <property type="entry name" value="BAG_domain"/>
</dbReference>
<feature type="domain" description="BAG" evidence="2">
    <location>
        <begin position="183"/>
        <end position="263"/>
    </location>
</feature>
<keyword evidence="4" id="KW-1185">Reference proteome</keyword>
<feature type="compositionally biased region" description="Basic residues" evidence="1">
    <location>
        <begin position="145"/>
        <end position="156"/>
    </location>
</feature>
<dbReference type="Pfam" id="PF02179">
    <property type="entry name" value="BAG"/>
    <property type="match status" value="1"/>
</dbReference>
<reference evidence="3 4" key="1">
    <citation type="journal article" date="2010" name="Nature">
        <title>Perigord black truffle genome uncovers evolutionary origins and mechanisms of symbiosis.</title>
        <authorList>
            <person name="Martin F."/>
            <person name="Kohler A."/>
            <person name="Murat C."/>
            <person name="Balestrini R."/>
            <person name="Coutinho P.M."/>
            <person name="Jaillon O."/>
            <person name="Montanini B."/>
            <person name="Morin E."/>
            <person name="Noel B."/>
            <person name="Percudani R."/>
            <person name="Porcel B."/>
            <person name="Rubini A."/>
            <person name="Amicucci A."/>
            <person name="Amselem J."/>
            <person name="Anthouard V."/>
            <person name="Arcioni S."/>
            <person name="Artiguenave F."/>
            <person name="Aury J.M."/>
            <person name="Ballario P."/>
            <person name="Bolchi A."/>
            <person name="Brenna A."/>
            <person name="Brun A."/>
            <person name="Buee M."/>
            <person name="Cantarel B."/>
            <person name="Chevalier G."/>
            <person name="Couloux A."/>
            <person name="Da Silva C."/>
            <person name="Denoeud F."/>
            <person name="Duplessis S."/>
            <person name="Ghignone S."/>
            <person name="Hilselberger B."/>
            <person name="Iotti M."/>
            <person name="Marcais B."/>
            <person name="Mello A."/>
            <person name="Miranda M."/>
            <person name="Pacioni G."/>
            <person name="Quesneville H."/>
            <person name="Riccioni C."/>
            <person name="Ruotolo R."/>
            <person name="Splivallo R."/>
            <person name="Stocchi V."/>
            <person name="Tisserant E."/>
            <person name="Viscomi A.R."/>
            <person name="Zambonelli A."/>
            <person name="Zampieri E."/>
            <person name="Henrissat B."/>
            <person name="Lebrun M.H."/>
            <person name="Paolocci F."/>
            <person name="Bonfante P."/>
            <person name="Ottonello S."/>
            <person name="Wincker P."/>
        </authorList>
    </citation>
    <scope>NUCLEOTIDE SEQUENCE [LARGE SCALE GENOMIC DNA]</scope>
    <source>
        <strain evidence="3 4">Mel28</strain>
    </source>
</reference>
<evidence type="ECO:0000259" key="2">
    <source>
        <dbReference type="PROSITE" id="PS51035"/>
    </source>
</evidence>
<dbReference type="InterPro" id="IPR029071">
    <property type="entry name" value="Ubiquitin-like_domsf"/>
</dbReference>
<dbReference type="EMBL" id="FN430324">
    <property type="protein sequence ID" value="CAZ84245.1"/>
    <property type="molecule type" value="Genomic_DNA"/>
</dbReference>
<feature type="region of interest" description="Disordered" evidence="1">
    <location>
        <begin position="124"/>
        <end position="174"/>
    </location>
</feature>
<accession>D5GIA2</accession>
<evidence type="ECO:0000313" key="3">
    <source>
        <dbReference type="EMBL" id="CAZ84245.1"/>
    </source>
</evidence>
<gene>
    <name evidence="3" type="ORF">GSTUM_00008363001</name>
</gene>
<feature type="compositionally biased region" description="Pro residues" evidence="1">
    <location>
        <begin position="159"/>
        <end position="170"/>
    </location>
</feature>
<dbReference type="Proteomes" id="UP000006911">
    <property type="component" value="Unassembled WGS sequence"/>
</dbReference>
<proteinExistence type="predicted"/>
<dbReference type="HOGENOM" id="CLU_032998_0_0_1"/>
<dbReference type="KEGG" id="tml:GSTUM_00008363001"/>
<dbReference type="InterPro" id="IPR036533">
    <property type="entry name" value="BAG_dom_sf"/>
</dbReference>
<sequence length="266" mass="28883">MRRFFGRPQGPPEEAYLVTDREVHKGPLISGNENPDPDRSDDYVMIKHGMKEYMVSYPVGTITSGIVTTGAVRDQCVRLTGVEPDRVSLSCGGKVLRDDAAPLISLGIGHAARILCVASKATSAPPAGSEPAVAVDSVDGAPPSKSKKKRSKKKTRPASPLPPSPTPSPQPEVKRLPLTPFQQIEAVWEGIVADIHPLVNNFLQSPPADVDKREETHRRLTETMMGELLKLDSVESGEPEVRARRKEVVRQIQGTFDSLDALLKSA</sequence>
<dbReference type="AlphaFoldDB" id="D5GIA2"/>